<evidence type="ECO:0000256" key="1">
    <source>
        <dbReference type="ARBA" id="ARBA00001974"/>
    </source>
</evidence>
<dbReference type="Gene3D" id="3.20.20.220">
    <property type="match status" value="1"/>
</dbReference>
<gene>
    <name evidence="9" type="ORF">FCC1311_083632</name>
</gene>
<dbReference type="SUPFAM" id="SSF51730">
    <property type="entry name" value="FAD-linked oxidoreductase"/>
    <property type="match status" value="1"/>
</dbReference>
<dbReference type="PANTHER" id="PTHR45754">
    <property type="entry name" value="METHYLENETETRAHYDROFOLATE REDUCTASE"/>
    <property type="match status" value="1"/>
</dbReference>
<evidence type="ECO:0000256" key="2">
    <source>
        <dbReference type="ARBA" id="ARBA00004777"/>
    </source>
</evidence>
<comment type="caution">
    <text evidence="9">The sequence shown here is derived from an EMBL/GenBank/DDBJ whole genome shotgun (WGS) entry which is preliminary data.</text>
</comment>
<dbReference type="GO" id="GO:0071949">
    <property type="term" value="F:FAD binding"/>
    <property type="evidence" value="ECO:0007669"/>
    <property type="project" value="TreeGrafter"/>
</dbReference>
<dbReference type="InterPro" id="IPR053806">
    <property type="entry name" value="MTHFR_C"/>
</dbReference>
<keyword evidence="6" id="KW-0560">Oxidoreductase</keyword>
<dbReference type="UniPathway" id="UPA00193"/>
<comment type="similarity">
    <text evidence="3">Belongs to the methylenetetrahydrofolate reductase family.</text>
</comment>
<dbReference type="Pfam" id="PF21895">
    <property type="entry name" value="MTHFR_C"/>
    <property type="match status" value="2"/>
</dbReference>
<comment type="pathway">
    <text evidence="2">One-carbon metabolism; tetrahydrofolate interconversion.</text>
</comment>
<dbReference type="GO" id="GO:0009086">
    <property type="term" value="P:methionine biosynthetic process"/>
    <property type="evidence" value="ECO:0007669"/>
    <property type="project" value="TreeGrafter"/>
</dbReference>
<keyword evidence="10" id="KW-1185">Reference proteome</keyword>
<dbReference type="EMBL" id="BEYU01000115">
    <property type="protein sequence ID" value="GBG32138.1"/>
    <property type="molecule type" value="Genomic_DNA"/>
</dbReference>
<dbReference type="OrthoDB" id="16284at2759"/>
<keyword evidence="5" id="KW-0274">FAD</keyword>
<evidence type="ECO:0000256" key="3">
    <source>
        <dbReference type="ARBA" id="ARBA00006743"/>
    </source>
</evidence>
<evidence type="ECO:0000256" key="5">
    <source>
        <dbReference type="ARBA" id="ARBA00022827"/>
    </source>
</evidence>
<reference evidence="9 10" key="1">
    <citation type="submission" date="2017-12" db="EMBL/GenBank/DDBJ databases">
        <title>Sequencing, de novo assembly and annotation of complete genome of a new Thraustochytrid species, strain FCC1311.</title>
        <authorList>
            <person name="Sedici K."/>
            <person name="Godart F."/>
            <person name="Aiese Cigliano R."/>
            <person name="Sanseverino W."/>
            <person name="Barakat M."/>
            <person name="Ortet P."/>
            <person name="Marechal E."/>
            <person name="Cagnac O."/>
            <person name="Amato A."/>
        </authorList>
    </citation>
    <scope>NUCLEOTIDE SEQUENCE [LARGE SCALE GENOMIC DNA]</scope>
</reference>
<dbReference type="GO" id="GO:0004489">
    <property type="term" value="F:methylenetetrahydrofolate reductase [NAD(P)H] activity"/>
    <property type="evidence" value="ECO:0007669"/>
    <property type="project" value="InterPro"/>
</dbReference>
<dbReference type="PANTHER" id="PTHR45754:SF3">
    <property type="entry name" value="METHYLENETETRAHYDROFOLATE REDUCTASE (NADPH)"/>
    <property type="match status" value="1"/>
</dbReference>
<evidence type="ECO:0000313" key="9">
    <source>
        <dbReference type="EMBL" id="GBG32138.1"/>
    </source>
</evidence>
<evidence type="ECO:0000256" key="6">
    <source>
        <dbReference type="ARBA" id="ARBA00023002"/>
    </source>
</evidence>
<feature type="coiled-coil region" evidence="7">
    <location>
        <begin position="654"/>
        <end position="681"/>
    </location>
</feature>
<feature type="domain" description="MTHFR SAM-binding regulatory" evidence="8">
    <location>
        <begin position="306"/>
        <end position="499"/>
    </location>
</feature>
<dbReference type="Proteomes" id="UP000241890">
    <property type="component" value="Unassembled WGS sequence"/>
</dbReference>
<dbReference type="GO" id="GO:0035999">
    <property type="term" value="P:tetrahydrofolate interconversion"/>
    <property type="evidence" value="ECO:0007669"/>
    <property type="project" value="UniProtKB-UniPathway"/>
</dbReference>
<dbReference type="InParanoid" id="A0A2R5GQV6"/>
<dbReference type="Pfam" id="PF02219">
    <property type="entry name" value="MTHFR"/>
    <property type="match status" value="1"/>
</dbReference>
<organism evidence="9 10">
    <name type="scientific">Hondaea fermentalgiana</name>
    <dbReference type="NCBI Taxonomy" id="2315210"/>
    <lineage>
        <taxon>Eukaryota</taxon>
        <taxon>Sar</taxon>
        <taxon>Stramenopiles</taxon>
        <taxon>Bigyra</taxon>
        <taxon>Labyrinthulomycetes</taxon>
        <taxon>Thraustochytrida</taxon>
        <taxon>Thraustochytriidae</taxon>
        <taxon>Hondaea</taxon>
    </lineage>
</organism>
<evidence type="ECO:0000256" key="4">
    <source>
        <dbReference type="ARBA" id="ARBA00022630"/>
    </source>
</evidence>
<dbReference type="AlphaFoldDB" id="A0A2R5GQV6"/>
<name>A0A2R5GQV6_9STRA</name>
<accession>A0A2R5GQV6</accession>
<protein>
    <submittedName>
        <fullName evidence="9">Methylenetetrahydrofolate reductase</fullName>
    </submittedName>
</protein>
<dbReference type="GO" id="GO:0005829">
    <property type="term" value="C:cytosol"/>
    <property type="evidence" value="ECO:0007669"/>
    <property type="project" value="TreeGrafter"/>
</dbReference>
<keyword evidence="7" id="KW-0175">Coiled coil</keyword>
<sequence>MEPLATAQTTEDADKVIQRIAEMGEALQPTFVSLTWRSAYKDEDVWLKIGSIVQKQLGIAVLLHLTCHLPREDLVRVLRKAREAGIRNVLALRGDAPHVTAGAANASAGPQQPGWRAVKNGFRNAIELVHLIRAEHGDYFCVGVAGYPEVHTSSWNSPVLPPSAQAREQDLIRLKDKVDAGADFVITQFFYEVDVFFKFRERCQDLGINVPIIPGYAPIQNYSSFQRFKSWVRPQVPAQIETKLNEIKDDDERVQAYGVEVGVEQIRALLRRDVHAVHFFTLNLASAVTSILQRLRLRDTSLTQPRQLPWRGLAREQEEVRPIFWAHRHSSYLSRTSAWSEFPNGRWGDARSAATFELGDYYLASKERSNIDLRELWGVPTSPADVAAVFVRYMRGEIAQLPWCDQQLAAETETISEELCWINRNGFLTINSQPKVNGVSSSSARYGWGGDGGVCFQKAYVEFFCSPEMWFKLRSCIDALPPGRLSYHAVNVAGDEFLDSDLRHREEKDHEGAVVAAHSDTSPVLASDVPARRKVSFADELVEAKAARPGRVNAVTWGVFPGREIIQPTVVDTESFRVWKAEAFELWLSQWAATYEESAEGGGMTSDRDAQAVRVLRSIHDTWFLVNIVDNDYVNEESNIFEVFKTVILDEMSAKELRSRVDSLERENAHLYRELLRARSQVDALSKSPEE</sequence>
<keyword evidence="4" id="KW-0285">Flavoprotein</keyword>
<dbReference type="CDD" id="cd00537">
    <property type="entry name" value="MTHFR"/>
    <property type="match status" value="1"/>
</dbReference>
<dbReference type="InterPro" id="IPR003171">
    <property type="entry name" value="Mehydrof_redctse-like"/>
</dbReference>
<dbReference type="InterPro" id="IPR029041">
    <property type="entry name" value="FAD-linked_oxidoreductase-like"/>
</dbReference>
<proteinExistence type="inferred from homology"/>
<evidence type="ECO:0000256" key="7">
    <source>
        <dbReference type="SAM" id="Coils"/>
    </source>
</evidence>
<feature type="domain" description="MTHFR SAM-binding regulatory" evidence="8">
    <location>
        <begin position="551"/>
        <end position="645"/>
    </location>
</feature>
<evidence type="ECO:0000259" key="8">
    <source>
        <dbReference type="Pfam" id="PF21895"/>
    </source>
</evidence>
<comment type="cofactor">
    <cofactor evidence="1">
        <name>FAD</name>
        <dbReference type="ChEBI" id="CHEBI:57692"/>
    </cofactor>
</comment>
<evidence type="ECO:0000313" key="10">
    <source>
        <dbReference type="Proteomes" id="UP000241890"/>
    </source>
</evidence>